<feature type="domain" description="OTU" evidence="2">
    <location>
        <begin position="48"/>
        <end position="227"/>
    </location>
</feature>
<dbReference type="InterPro" id="IPR050704">
    <property type="entry name" value="Peptidase_C85-like"/>
</dbReference>
<sequence>MRLRLWIITFIILNLLLRPRLGDTRRPRLKLELKKPGKQLGCFAGCSRVLIRIRGDGFCLFRALSLQLYGSTKSHLETRRAIASWVRDHLQDSSKSPDLARGRLYLHADVPDSPNVARPKVQRYVMIEVVPRELLRYIGQQGSNFNDSKSVLRYAEKIRNKKNIGGLLEALVAGCLERRPVFVWVESHDHRPSYMFFPGLENNKSRPIGLLHDGDSPVGHWDAVLMQTNDTDSTLAQTSAEGAIVLETIRDMDAVELAARDT</sequence>
<evidence type="ECO:0000256" key="1">
    <source>
        <dbReference type="SAM" id="SignalP"/>
    </source>
</evidence>
<dbReference type="CDD" id="cd22744">
    <property type="entry name" value="OTU"/>
    <property type="match status" value="1"/>
</dbReference>
<dbReference type="PANTHER" id="PTHR12419">
    <property type="entry name" value="OTU DOMAIN CONTAINING PROTEIN"/>
    <property type="match status" value="1"/>
</dbReference>
<feature type="signal peptide" evidence="1">
    <location>
        <begin position="1"/>
        <end position="22"/>
    </location>
</feature>
<protein>
    <recommendedName>
        <fullName evidence="2">OTU domain-containing protein</fullName>
    </recommendedName>
</protein>
<organism evidence="3">
    <name type="scientific">Lotharella oceanica</name>
    <dbReference type="NCBI Taxonomy" id="641309"/>
    <lineage>
        <taxon>Eukaryota</taxon>
        <taxon>Sar</taxon>
        <taxon>Rhizaria</taxon>
        <taxon>Cercozoa</taxon>
        <taxon>Chlorarachniophyceae</taxon>
        <taxon>Lotharella</taxon>
    </lineage>
</organism>
<evidence type="ECO:0000259" key="2">
    <source>
        <dbReference type="PROSITE" id="PS50802"/>
    </source>
</evidence>
<dbReference type="Gene3D" id="3.90.70.80">
    <property type="match status" value="1"/>
</dbReference>
<dbReference type="PROSITE" id="PS50802">
    <property type="entry name" value="OTU"/>
    <property type="match status" value="1"/>
</dbReference>
<name>A0A7S2U447_9EUKA</name>
<proteinExistence type="predicted"/>
<dbReference type="GO" id="GO:0004843">
    <property type="term" value="F:cysteine-type deubiquitinase activity"/>
    <property type="evidence" value="ECO:0007669"/>
    <property type="project" value="TreeGrafter"/>
</dbReference>
<gene>
    <name evidence="3" type="ORF">LSP00402_LOCUS21616</name>
</gene>
<dbReference type="EMBL" id="HBHP01035109">
    <property type="protein sequence ID" value="CAD9777600.1"/>
    <property type="molecule type" value="Transcribed_RNA"/>
</dbReference>
<keyword evidence="1" id="KW-0732">Signal</keyword>
<dbReference type="AlphaFoldDB" id="A0A7S2U447"/>
<reference evidence="3" key="1">
    <citation type="submission" date="2021-01" db="EMBL/GenBank/DDBJ databases">
        <authorList>
            <person name="Corre E."/>
            <person name="Pelletier E."/>
            <person name="Niang G."/>
            <person name="Scheremetjew M."/>
            <person name="Finn R."/>
            <person name="Kale V."/>
            <person name="Holt S."/>
            <person name="Cochrane G."/>
            <person name="Meng A."/>
            <person name="Brown T."/>
            <person name="Cohen L."/>
        </authorList>
    </citation>
    <scope>NUCLEOTIDE SEQUENCE</scope>
    <source>
        <strain evidence="3">CCMP622</strain>
    </source>
</reference>
<accession>A0A7S2U447</accession>
<feature type="chain" id="PRO_5030548901" description="OTU domain-containing protein" evidence="1">
    <location>
        <begin position="23"/>
        <end position="262"/>
    </location>
</feature>
<dbReference type="GO" id="GO:0016579">
    <property type="term" value="P:protein deubiquitination"/>
    <property type="evidence" value="ECO:0007669"/>
    <property type="project" value="TreeGrafter"/>
</dbReference>
<evidence type="ECO:0000313" key="3">
    <source>
        <dbReference type="EMBL" id="CAD9777600.1"/>
    </source>
</evidence>
<dbReference type="InterPro" id="IPR003323">
    <property type="entry name" value="OTU_dom"/>
</dbReference>